<evidence type="ECO:0000313" key="2">
    <source>
        <dbReference type="EMBL" id="CAK0863532.1"/>
    </source>
</evidence>
<sequence>MTDIAARRRARSLPADLATRHLVQVEGTAQFGVAADAVFGSARLRRGEVPRRTLCGSFREWLRPRLGTGPAVALVGGCLAGLLVRNWFTRTLHWLESHRSVSLLTMLGAAPSLLVAVTVAACREGAPAVLWIFRPGSVVRSLPISGATPGGGGGGRVRGFEVFGECPRGKGDTGPTTKTSR</sequence>
<keyword evidence="1" id="KW-0472">Membrane</keyword>
<feature type="transmembrane region" description="Helical" evidence="1">
    <location>
        <begin position="66"/>
        <end position="88"/>
    </location>
</feature>
<accession>A0ABN9UTX7</accession>
<dbReference type="EMBL" id="CAUYUJ010016271">
    <property type="protein sequence ID" value="CAK0863532.1"/>
    <property type="molecule type" value="Genomic_DNA"/>
</dbReference>
<reference evidence="2" key="1">
    <citation type="submission" date="2023-10" db="EMBL/GenBank/DDBJ databases">
        <authorList>
            <person name="Chen Y."/>
            <person name="Shah S."/>
            <person name="Dougan E. K."/>
            <person name="Thang M."/>
            <person name="Chan C."/>
        </authorList>
    </citation>
    <scope>NUCLEOTIDE SEQUENCE [LARGE SCALE GENOMIC DNA]</scope>
</reference>
<evidence type="ECO:0000256" key="1">
    <source>
        <dbReference type="SAM" id="Phobius"/>
    </source>
</evidence>
<keyword evidence="1" id="KW-1133">Transmembrane helix</keyword>
<dbReference type="Proteomes" id="UP001189429">
    <property type="component" value="Unassembled WGS sequence"/>
</dbReference>
<organism evidence="2 3">
    <name type="scientific">Prorocentrum cordatum</name>
    <dbReference type="NCBI Taxonomy" id="2364126"/>
    <lineage>
        <taxon>Eukaryota</taxon>
        <taxon>Sar</taxon>
        <taxon>Alveolata</taxon>
        <taxon>Dinophyceae</taxon>
        <taxon>Prorocentrales</taxon>
        <taxon>Prorocentraceae</taxon>
        <taxon>Prorocentrum</taxon>
    </lineage>
</organism>
<protein>
    <submittedName>
        <fullName evidence="2">Uncharacterized protein</fullName>
    </submittedName>
</protein>
<evidence type="ECO:0000313" key="3">
    <source>
        <dbReference type="Proteomes" id="UP001189429"/>
    </source>
</evidence>
<keyword evidence="3" id="KW-1185">Reference proteome</keyword>
<gene>
    <name evidence="2" type="ORF">PCOR1329_LOCUS51649</name>
</gene>
<keyword evidence="1" id="KW-0812">Transmembrane</keyword>
<proteinExistence type="predicted"/>
<name>A0ABN9UTX7_9DINO</name>
<comment type="caution">
    <text evidence="2">The sequence shown here is derived from an EMBL/GenBank/DDBJ whole genome shotgun (WGS) entry which is preliminary data.</text>
</comment>
<feature type="transmembrane region" description="Helical" evidence="1">
    <location>
        <begin position="100"/>
        <end position="122"/>
    </location>
</feature>